<reference evidence="3 4" key="1">
    <citation type="submission" date="2018-04" db="EMBL/GenBank/DDBJ databases">
        <title>Active sludge and wastewater microbial communities from Klosterneuburg, Austria.</title>
        <authorList>
            <person name="Wagner M."/>
        </authorList>
    </citation>
    <scope>NUCLEOTIDE SEQUENCE [LARGE SCALE GENOMIC DNA]</scope>
    <source>
        <strain evidence="3 4">Nm4</strain>
    </source>
</reference>
<keyword evidence="2" id="KW-0238">DNA-binding</keyword>
<evidence type="ECO:0008006" key="5">
    <source>
        <dbReference type="Google" id="ProtNLM"/>
    </source>
</evidence>
<dbReference type="SUPFAM" id="SSF116734">
    <property type="entry name" value="DNA methylase specificity domain"/>
    <property type="match status" value="1"/>
</dbReference>
<evidence type="ECO:0000313" key="3">
    <source>
        <dbReference type="EMBL" id="PTQ82892.1"/>
    </source>
</evidence>
<dbReference type="Proteomes" id="UP000244110">
    <property type="component" value="Unassembled WGS sequence"/>
</dbReference>
<evidence type="ECO:0000256" key="1">
    <source>
        <dbReference type="ARBA" id="ARBA00022747"/>
    </source>
</evidence>
<dbReference type="GO" id="GO:0003677">
    <property type="term" value="F:DNA binding"/>
    <property type="evidence" value="ECO:0007669"/>
    <property type="project" value="UniProtKB-KW"/>
</dbReference>
<evidence type="ECO:0000256" key="2">
    <source>
        <dbReference type="ARBA" id="ARBA00023125"/>
    </source>
</evidence>
<evidence type="ECO:0000313" key="4">
    <source>
        <dbReference type="Proteomes" id="UP000244110"/>
    </source>
</evidence>
<comment type="caution">
    <text evidence="3">The sequence shown here is derived from an EMBL/GenBank/DDBJ whole genome shotgun (WGS) entry which is preliminary data.</text>
</comment>
<proteinExistence type="predicted"/>
<gene>
    <name evidence="3" type="ORF">C8R28_10257</name>
</gene>
<dbReference type="InterPro" id="IPR044946">
    <property type="entry name" value="Restrct_endonuc_typeI_TRD_sf"/>
</dbReference>
<dbReference type="Gene3D" id="3.90.220.20">
    <property type="entry name" value="DNA methylase specificity domains"/>
    <property type="match status" value="1"/>
</dbReference>
<accession>A0A2T5IGH0</accession>
<name>A0A2T5IGH0_9PROT</name>
<dbReference type="EMBL" id="QAOL01000025">
    <property type="protein sequence ID" value="PTQ82892.1"/>
    <property type="molecule type" value="Genomic_DNA"/>
</dbReference>
<dbReference type="GO" id="GO:0009307">
    <property type="term" value="P:DNA restriction-modification system"/>
    <property type="evidence" value="ECO:0007669"/>
    <property type="project" value="UniProtKB-KW"/>
</dbReference>
<organism evidence="3 4">
    <name type="scientific">Nitrosomonas ureae</name>
    <dbReference type="NCBI Taxonomy" id="44577"/>
    <lineage>
        <taxon>Bacteria</taxon>
        <taxon>Pseudomonadati</taxon>
        <taxon>Pseudomonadota</taxon>
        <taxon>Betaproteobacteria</taxon>
        <taxon>Nitrosomonadales</taxon>
        <taxon>Nitrosomonadaceae</taxon>
        <taxon>Nitrosomonas</taxon>
    </lineage>
</organism>
<protein>
    <recommendedName>
        <fullName evidence="5">Type I restriction enzyme, S subunit</fullName>
    </recommendedName>
</protein>
<sequence length="109" mass="12244">MLNNFRHITGKFVFNYLEQNFYKVAMAGQAKSTVDSLRLPLFLNFEVTIPPIEEIQEIVSKVGVLKNKYQSLISSAENAIKLMGERRTALISAAVTGKIDVRDWQAPNG</sequence>
<keyword evidence="1" id="KW-0680">Restriction system</keyword>
<dbReference type="AlphaFoldDB" id="A0A2T5IGH0"/>